<evidence type="ECO:0000313" key="3">
    <source>
        <dbReference type="Proteomes" id="UP000029995"/>
    </source>
</evidence>
<reference evidence="2 3" key="1">
    <citation type="submission" date="2014-01" db="EMBL/GenBank/DDBJ databases">
        <title>Genome sequence determination for a cystic fibrosis isolate, Inquilinus limosus.</title>
        <authorList>
            <person name="Pino M."/>
            <person name="Di Conza J."/>
            <person name="Gutkind G."/>
        </authorList>
    </citation>
    <scope>NUCLEOTIDE SEQUENCE [LARGE SCALE GENOMIC DNA]</scope>
    <source>
        <strain evidence="2 3">MP06</strain>
    </source>
</reference>
<dbReference type="SUPFAM" id="SSF54593">
    <property type="entry name" value="Glyoxalase/Bleomycin resistance protein/Dihydroxybiphenyl dioxygenase"/>
    <property type="match status" value="1"/>
</dbReference>
<dbReference type="PANTHER" id="PTHR36503:SF3">
    <property type="entry name" value="BLR0126 PROTEIN"/>
    <property type="match status" value="1"/>
</dbReference>
<dbReference type="EMBL" id="JANX01000198">
    <property type="protein sequence ID" value="KGM33315.1"/>
    <property type="molecule type" value="Genomic_DNA"/>
</dbReference>
<evidence type="ECO:0000313" key="2">
    <source>
        <dbReference type="EMBL" id="KGM33315.1"/>
    </source>
</evidence>
<proteinExistence type="predicted"/>
<dbReference type="PROSITE" id="PS51819">
    <property type="entry name" value="VOC"/>
    <property type="match status" value="1"/>
</dbReference>
<gene>
    <name evidence="2" type="ORF">P409_16495</name>
</gene>
<protein>
    <submittedName>
        <fullName evidence="2">Glyoxalase</fullName>
    </submittedName>
</protein>
<feature type="domain" description="VOC" evidence="1">
    <location>
        <begin position="1"/>
        <end position="109"/>
    </location>
</feature>
<accession>A0A0A0D5I8</accession>
<sequence length="117" mass="13036">MVPVLNVRNVPAAIAYYRDKLGFRLDWEWGDPPGFACIDRGPVRIFLCQGAQGAPGMWLCVNVDDVDALHREYQASGAIIRQPPTNFPWGMREMNVEDLDGHRLRIGSDVIGPADEA</sequence>
<dbReference type="Pfam" id="PF00903">
    <property type="entry name" value="Glyoxalase"/>
    <property type="match status" value="1"/>
</dbReference>
<organism evidence="2 3">
    <name type="scientific">Inquilinus limosus MP06</name>
    <dbReference type="NCBI Taxonomy" id="1398085"/>
    <lineage>
        <taxon>Bacteria</taxon>
        <taxon>Pseudomonadati</taxon>
        <taxon>Pseudomonadota</taxon>
        <taxon>Alphaproteobacteria</taxon>
        <taxon>Rhodospirillales</taxon>
        <taxon>Rhodospirillaceae</taxon>
        <taxon>Inquilinus</taxon>
    </lineage>
</organism>
<dbReference type="CDD" id="cd16355">
    <property type="entry name" value="VOC_like"/>
    <property type="match status" value="1"/>
</dbReference>
<dbReference type="Proteomes" id="UP000029995">
    <property type="component" value="Unassembled WGS sequence"/>
</dbReference>
<dbReference type="Gene3D" id="3.10.180.10">
    <property type="entry name" value="2,3-Dihydroxybiphenyl 1,2-Dioxygenase, domain 1"/>
    <property type="match status" value="1"/>
</dbReference>
<dbReference type="AlphaFoldDB" id="A0A0A0D5I8"/>
<dbReference type="InterPro" id="IPR037523">
    <property type="entry name" value="VOC_core"/>
</dbReference>
<dbReference type="PANTHER" id="PTHR36503">
    <property type="entry name" value="BLR2520 PROTEIN"/>
    <property type="match status" value="1"/>
</dbReference>
<comment type="caution">
    <text evidence="2">The sequence shown here is derived from an EMBL/GenBank/DDBJ whole genome shotgun (WGS) entry which is preliminary data.</text>
</comment>
<evidence type="ECO:0000259" key="1">
    <source>
        <dbReference type="PROSITE" id="PS51819"/>
    </source>
</evidence>
<dbReference type="InterPro" id="IPR004360">
    <property type="entry name" value="Glyas_Fos-R_dOase_dom"/>
</dbReference>
<dbReference type="InterPro" id="IPR029068">
    <property type="entry name" value="Glyas_Bleomycin-R_OHBP_Dase"/>
</dbReference>
<name>A0A0A0D5I8_9PROT</name>